<dbReference type="InterPro" id="IPR012347">
    <property type="entry name" value="Ferritin-like"/>
</dbReference>
<dbReference type="Gene3D" id="1.20.1260.10">
    <property type="match status" value="1"/>
</dbReference>
<feature type="domain" description="DUF305" evidence="2">
    <location>
        <begin position="78"/>
        <end position="141"/>
    </location>
</feature>
<accession>A0A1M5DM57</accession>
<evidence type="ECO:0000256" key="1">
    <source>
        <dbReference type="SAM" id="SignalP"/>
    </source>
</evidence>
<proteinExistence type="predicted"/>
<dbReference type="AlphaFoldDB" id="A0A1M5DM57"/>
<evidence type="ECO:0000313" key="4">
    <source>
        <dbReference type="Proteomes" id="UP000184485"/>
    </source>
</evidence>
<dbReference type="Proteomes" id="UP000184485">
    <property type="component" value="Unassembled WGS sequence"/>
</dbReference>
<reference evidence="3 4" key="1">
    <citation type="submission" date="2016-11" db="EMBL/GenBank/DDBJ databases">
        <authorList>
            <person name="Jaros S."/>
            <person name="Januszkiewicz K."/>
            <person name="Wedrychowicz H."/>
        </authorList>
    </citation>
    <scope>NUCLEOTIDE SEQUENCE [LARGE SCALE GENOMIC DNA]</scope>
    <source>
        <strain evidence="3 4">DSM 19436</strain>
    </source>
</reference>
<dbReference type="RefSeq" id="WP_073054208.1">
    <property type="nucleotide sequence ID" value="NZ_FQUP01000002.1"/>
</dbReference>
<feature type="chain" id="PRO_5012477253" description="DUF305 domain-containing protein" evidence="1">
    <location>
        <begin position="21"/>
        <end position="145"/>
    </location>
</feature>
<organism evidence="3 4">
    <name type="scientific">Kaistia soli DSM 19436</name>
    <dbReference type="NCBI Taxonomy" id="1122133"/>
    <lineage>
        <taxon>Bacteria</taxon>
        <taxon>Pseudomonadati</taxon>
        <taxon>Pseudomonadota</taxon>
        <taxon>Alphaproteobacteria</taxon>
        <taxon>Hyphomicrobiales</taxon>
        <taxon>Kaistiaceae</taxon>
        <taxon>Kaistia</taxon>
    </lineage>
</organism>
<keyword evidence="1" id="KW-0732">Signal</keyword>
<dbReference type="PANTHER" id="PTHR36933">
    <property type="entry name" value="SLL0788 PROTEIN"/>
    <property type="match status" value="1"/>
</dbReference>
<feature type="signal peptide" evidence="1">
    <location>
        <begin position="1"/>
        <end position="20"/>
    </location>
</feature>
<keyword evidence="4" id="KW-1185">Reference proteome</keyword>
<sequence length="145" mass="15414">MKINTLALALVLLAAPFAVSAEEATHPMNHDDMQMEGMPMEGMAKHGAEDATPATKAFKAADAAMMKDMAIDYSGNVDVDFVRGMIPHHQGAIAMAKIELQYGKDPEIRKLAEGIIKAQDDEIAFMKAWLAKNGGAASKNGGAAK</sequence>
<evidence type="ECO:0000259" key="2">
    <source>
        <dbReference type="Pfam" id="PF03713"/>
    </source>
</evidence>
<protein>
    <recommendedName>
        <fullName evidence="2">DUF305 domain-containing protein</fullName>
    </recommendedName>
</protein>
<dbReference type="EMBL" id="FQUP01000002">
    <property type="protein sequence ID" value="SHF68063.1"/>
    <property type="molecule type" value="Genomic_DNA"/>
</dbReference>
<dbReference type="PANTHER" id="PTHR36933:SF1">
    <property type="entry name" value="SLL0788 PROTEIN"/>
    <property type="match status" value="1"/>
</dbReference>
<dbReference type="Pfam" id="PF03713">
    <property type="entry name" value="DUF305"/>
    <property type="match status" value="1"/>
</dbReference>
<gene>
    <name evidence="3" type="ORF">SAMN02745157_2732</name>
</gene>
<name>A0A1M5DM57_9HYPH</name>
<dbReference type="InterPro" id="IPR005183">
    <property type="entry name" value="DUF305_CopM-like"/>
</dbReference>
<evidence type="ECO:0000313" key="3">
    <source>
        <dbReference type="EMBL" id="SHF68063.1"/>
    </source>
</evidence>
<dbReference type="STRING" id="1122133.SAMN02745157_2732"/>